<protein>
    <submittedName>
        <fullName evidence="1">Uncharacterized protein</fullName>
    </submittedName>
</protein>
<accession>A0A136LZ67</accession>
<evidence type="ECO:0000313" key="1">
    <source>
        <dbReference type="EMBL" id="KXK26916.1"/>
    </source>
</evidence>
<proteinExistence type="predicted"/>
<dbReference type="EMBL" id="JYNZ01000003">
    <property type="protein sequence ID" value="KXK26916.1"/>
    <property type="molecule type" value="Genomic_DNA"/>
</dbReference>
<evidence type="ECO:0000313" key="2">
    <source>
        <dbReference type="Proteomes" id="UP000070457"/>
    </source>
</evidence>
<dbReference type="STRING" id="1617426.TR69_WS6001000939"/>
<dbReference type="AlphaFoldDB" id="A0A136LZ67"/>
<sequence length="80" mass="9008">MTSIFFDIVMEYDLYPEQNDRSHLYFVLAHSLCSCAGYILTECPQVIDQIPNVKFLVLEVSDGEATDTVFIPGGAVHCYN</sequence>
<comment type="caution">
    <text evidence="1">The sequence shown here is derived from an EMBL/GenBank/DDBJ whole genome shotgun (WGS) entry which is preliminary data.</text>
</comment>
<organism evidence="1 2">
    <name type="scientific">candidate division WS6 bacterium OLB20</name>
    <dbReference type="NCBI Taxonomy" id="1617426"/>
    <lineage>
        <taxon>Bacteria</taxon>
        <taxon>Candidatus Dojkabacteria</taxon>
    </lineage>
</organism>
<dbReference type="Proteomes" id="UP000070457">
    <property type="component" value="Unassembled WGS sequence"/>
</dbReference>
<reference evidence="1 2" key="1">
    <citation type="submission" date="2015-02" db="EMBL/GenBank/DDBJ databases">
        <title>Improved understanding of the partial-nitritation anammox process through 23 genomes representing the majority of the microbial community.</title>
        <authorList>
            <person name="Speth D.R."/>
            <person name="In T Zandt M."/>
            <person name="Guerrero Cruz S."/>
            <person name="Jetten M.S."/>
            <person name="Dutilh B.E."/>
        </authorList>
    </citation>
    <scope>NUCLEOTIDE SEQUENCE [LARGE SCALE GENOMIC DNA]</scope>
    <source>
        <strain evidence="1">OLB20</strain>
    </source>
</reference>
<name>A0A136LZ67_9BACT</name>
<gene>
    <name evidence="1" type="ORF">TR69_WS6001000939</name>
</gene>